<dbReference type="AlphaFoldDB" id="X0XDD0"/>
<evidence type="ECO:0000313" key="1">
    <source>
        <dbReference type="EMBL" id="GAG41095.1"/>
    </source>
</evidence>
<proteinExistence type="predicted"/>
<name>X0XDD0_9ZZZZ</name>
<organism evidence="1">
    <name type="scientific">marine sediment metagenome</name>
    <dbReference type="NCBI Taxonomy" id="412755"/>
    <lineage>
        <taxon>unclassified sequences</taxon>
        <taxon>metagenomes</taxon>
        <taxon>ecological metagenomes</taxon>
    </lineage>
</organism>
<sequence>MEETYASYAEALSDILLPGMSSKAKHISIFATVTQEVLDMIENSLIPGTS</sequence>
<gene>
    <name evidence="1" type="ORF">S01H1_67852</name>
</gene>
<accession>X0XDD0</accession>
<reference evidence="1" key="1">
    <citation type="journal article" date="2014" name="Front. Microbiol.">
        <title>High frequency of phylogenetically diverse reductive dehalogenase-homologous genes in deep subseafloor sedimentary metagenomes.</title>
        <authorList>
            <person name="Kawai M."/>
            <person name="Futagami T."/>
            <person name="Toyoda A."/>
            <person name="Takaki Y."/>
            <person name="Nishi S."/>
            <person name="Hori S."/>
            <person name="Arai W."/>
            <person name="Tsubouchi T."/>
            <person name="Morono Y."/>
            <person name="Uchiyama I."/>
            <person name="Ito T."/>
            <person name="Fujiyama A."/>
            <person name="Inagaki F."/>
            <person name="Takami H."/>
        </authorList>
    </citation>
    <scope>NUCLEOTIDE SEQUENCE</scope>
    <source>
        <strain evidence="1">Expedition CK06-06</strain>
    </source>
</reference>
<dbReference type="EMBL" id="BARS01044960">
    <property type="protein sequence ID" value="GAG41095.1"/>
    <property type="molecule type" value="Genomic_DNA"/>
</dbReference>
<comment type="caution">
    <text evidence="1">The sequence shown here is derived from an EMBL/GenBank/DDBJ whole genome shotgun (WGS) entry which is preliminary data.</text>
</comment>
<protein>
    <submittedName>
        <fullName evidence="1">Uncharacterized protein</fullName>
    </submittedName>
</protein>